<feature type="compositionally biased region" description="Basic and acidic residues" evidence="1">
    <location>
        <begin position="110"/>
        <end position="121"/>
    </location>
</feature>
<evidence type="ECO:0000256" key="1">
    <source>
        <dbReference type="SAM" id="MobiDB-lite"/>
    </source>
</evidence>
<evidence type="ECO:0000313" key="3">
    <source>
        <dbReference type="Proteomes" id="UP001154282"/>
    </source>
</evidence>
<organism evidence="2 3">
    <name type="scientific">Linum tenue</name>
    <dbReference type="NCBI Taxonomy" id="586396"/>
    <lineage>
        <taxon>Eukaryota</taxon>
        <taxon>Viridiplantae</taxon>
        <taxon>Streptophyta</taxon>
        <taxon>Embryophyta</taxon>
        <taxon>Tracheophyta</taxon>
        <taxon>Spermatophyta</taxon>
        <taxon>Magnoliopsida</taxon>
        <taxon>eudicotyledons</taxon>
        <taxon>Gunneridae</taxon>
        <taxon>Pentapetalae</taxon>
        <taxon>rosids</taxon>
        <taxon>fabids</taxon>
        <taxon>Malpighiales</taxon>
        <taxon>Linaceae</taxon>
        <taxon>Linum</taxon>
    </lineage>
</organism>
<feature type="compositionally biased region" description="Basic residues" evidence="1">
    <location>
        <begin position="122"/>
        <end position="132"/>
    </location>
</feature>
<feature type="compositionally biased region" description="Basic residues" evidence="1">
    <location>
        <begin position="157"/>
        <end position="182"/>
    </location>
</feature>
<reference evidence="2" key="1">
    <citation type="submission" date="2022-08" db="EMBL/GenBank/DDBJ databases">
        <authorList>
            <person name="Gutierrez-Valencia J."/>
        </authorList>
    </citation>
    <scope>NUCLEOTIDE SEQUENCE</scope>
</reference>
<feature type="region of interest" description="Disordered" evidence="1">
    <location>
        <begin position="1"/>
        <end position="39"/>
    </location>
</feature>
<feature type="compositionally biased region" description="Low complexity" evidence="1">
    <location>
        <begin position="136"/>
        <end position="148"/>
    </location>
</feature>
<feature type="region of interest" description="Disordered" evidence="1">
    <location>
        <begin position="61"/>
        <end position="205"/>
    </location>
</feature>
<comment type="caution">
    <text evidence="2">The sequence shown here is derived from an EMBL/GenBank/DDBJ whole genome shotgun (WGS) entry which is preliminary data.</text>
</comment>
<dbReference type="AlphaFoldDB" id="A0AAV0Q7J6"/>
<proteinExistence type="predicted"/>
<sequence length="205" mass="23324">MGKNQAYKAMQRARVGSGSGGPEEVEDGMSQVDGSFHTPEWHAARLASLNTSHTITWEEYKKKQKEEELRKGELEKDTDRMMREYRAQLDAERARKLAQGRNHSSSKSNLNKDKKEKDSKKQRGKKRKHSRRRSSDSSSMSSSSSDASSSDDERESKRSKSRSSSRRSKKEKRHRSSSRSKRPTSDDEGAEGPVPLSRFFGNVKN</sequence>
<dbReference type="PANTHER" id="PTHR36021:SF1">
    <property type="entry name" value="COREPRESSOR"/>
    <property type="match status" value="1"/>
</dbReference>
<dbReference type="PANTHER" id="PTHR36021">
    <property type="entry name" value="COREPRESSOR"/>
    <property type="match status" value="1"/>
</dbReference>
<name>A0AAV0Q7J6_9ROSI</name>
<accession>A0AAV0Q7J6</accession>
<dbReference type="EMBL" id="CAMGYJ010000009">
    <property type="protein sequence ID" value="CAI0540994.1"/>
    <property type="molecule type" value="Genomic_DNA"/>
</dbReference>
<gene>
    <name evidence="2" type="ORF">LITE_LOCUS41916</name>
</gene>
<evidence type="ECO:0000313" key="2">
    <source>
        <dbReference type="EMBL" id="CAI0540994.1"/>
    </source>
</evidence>
<feature type="compositionally biased region" description="Basic and acidic residues" evidence="1">
    <location>
        <begin position="61"/>
        <end position="95"/>
    </location>
</feature>
<protein>
    <submittedName>
        <fullName evidence="2">Uncharacterized protein</fullName>
    </submittedName>
</protein>
<keyword evidence="3" id="KW-1185">Reference proteome</keyword>
<dbReference type="Proteomes" id="UP001154282">
    <property type="component" value="Unassembled WGS sequence"/>
</dbReference>